<feature type="compositionally biased region" description="Basic residues" evidence="1">
    <location>
        <begin position="82"/>
        <end position="92"/>
    </location>
</feature>
<reference evidence="2" key="1">
    <citation type="submission" date="2014-11" db="EMBL/GenBank/DDBJ databases">
        <authorList>
            <person name="Otto D Thomas"/>
            <person name="Naeem Raeece"/>
        </authorList>
    </citation>
    <scope>NUCLEOTIDE SEQUENCE</scope>
</reference>
<accession>A0A0G4GL39</accession>
<feature type="compositionally biased region" description="Low complexity" evidence="1">
    <location>
        <begin position="133"/>
        <end position="143"/>
    </location>
</feature>
<dbReference type="EMBL" id="CDMZ01001322">
    <property type="protein sequence ID" value="CEM30757.1"/>
    <property type="molecule type" value="Genomic_DNA"/>
</dbReference>
<protein>
    <submittedName>
        <fullName evidence="2">Uncharacterized protein</fullName>
    </submittedName>
</protein>
<dbReference type="VEuPathDB" id="CryptoDB:Cvel_22399"/>
<dbReference type="PhylomeDB" id="A0A0G4GL39"/>
<evidence type="ECO:0000256" key="1">
    <source>
        <dbReference type="SAM" id="MobiDB-lite"/>
    </source>
</evidence>
<gene>
    <name evidence="2" type="ORF">Cvel_22399</name>
</gene>
<feature type="region of interest" description="Disordered" evidence="1">
    <location>
        <begin position="51"/>
        <end position="178"/>
    </location>
</feature>
<name>A0A0G4GL39_9ALVE</name>
<evidence type="ECO:0000313" key="2">
    <source>
        <dbReference type="EMBL" id="CEM30757.1"/>
    </source>
</evidence>
<organism evidence="2">
    <name type="scientific">Chromera velia CCMP2878</name>
    <dbReference type="NCBI Taxonomy" id="1169474"/>
    <lineage>
        <taxon>Eukaryota</taxon>
        <taxon>Sar</taxon>
        <taxon>Alveolata</taxon>
        <taxon>Colpodellida</taxon>
        <taxon>Chromeraceae</taxon>
        <taxon>Chromera</taxon>
    </lineage>
</organism>
<proteinExistence type="predicted"/>
<sequence>MEIIKEIHTIAAQAEIFNKSLGDAWDRGLVKGALVEDLKREWEQKVATFDVKDSGGTSRGGIIPKVPFIAFAGPGGVPQRKSPSKAKGRKPSGGKTPDSGGKGRGNSDHVRQGGAGGGFSKGDDGGSSNRRYSPGSNSSAPSSQYNDKGVEGKDRPPTQAIVNPRSPNRNPVLDRYGV</sequence>
<dbReference type="AlphaFoldDB" id="A0A0G4GL39"/>